<dbReference type="EMBL" id="CP017581">
    <property type="protein sequence ID" value="ARF50306.1"/>
    <property type="molecule type" value="Genomic_DNA"/>
</dbReference>
<gene>
    <name evidence="1" type="ORF">DSJ_13840</name>
</gene>
<organism evidence="1 2">
    <name type="scientific">Pantoea stewartii subsp. stewartii DC283</name>
    <dbReference type="NCBI Taxonomy" id="660596"/>
    <lineage>
        <taxon>Bacteria</taxon>
        <taxon>Pseudomonadati</taxon>
        <taxon>Pseudomonadota</taxon>
        <taxon>Gammaproteobacteria</taxon>
        <taxon>Enterobacterales</taxon>
        <taxon>Erwiniaceae</taxon>
        <taxon>Pantoea</taxon>
    </lineage>
</organism>
<accession>A0ABM6K8N3</accession>
<dbReference type="Proteomes" id="UP000192380">
    <property type="component" value="Chromosome"/>
</dbReference>
<sequence length="90" mass="9993">MLHDQKLPLHILSGFLGSGKTTLLPSGCVCCQIRGELKTALLDLYERRVRGMLPPFSQVLHYRKNHPACVVADVLSCLSRCRSNMAIRSA</sequence>
<dbReference type="Gene3D" id="3.40.50.300">
    <property type="entry name" value="P-loop containing nucleotide triphosphate hydrolases"/>
    <property type="match status" value="1"/>
</dbReference>
<dbReference type="InterPro" id="IPR027417">
    <property type="entry name" value="P-loop_NTPase"/>
</dbReference>
<proteinExistence type="predicted"/>
<keyword evidence="2" id="KW-1185">Reference proteome</keyword>
<evidence type="ECO:0008006" key="3">
    <source>
        <dbReference type="Google" id="ProtNLM"/>
    </source>
</evidence>
<protein>
    <recommendedName>
        <fullName evidence="3">CobW/HypB/UreG nucleotide-binding domain-containing protein</fullName>
    </recommendedName>
</protein>
<name>A0ABM6K8N3_PANSE</name>
<reference evidence="1 2" key="1">
    <citation type="submission" date="2016-10" db="EMBL/GenBank/DDBJ databases">
        <title>Complete Genome Assembly of Pantoea stewartii subsp. stewartii DC283, a Corn Pathogen.</title>
        <authorList>
            <person name="Duong D.A."/>
            <person name="Stevens A.M."/>
            <person name="Jensen R.V."/>
        </authorList>
    </citation>
    <scope>NUCLEOTIDE SEQUENCE [LARGE SCALE GENOMIC DNA]</scope>
    <source>
        <strain evidence="1 2">DC283</strain>
    </source>
</reference>
<evidence type="ECO:0000313" key="2">
    <source>
        <dbReference type="Proteomes" id="UP000192380"/>
    </source>
</evidence>
<evidence type="ECO:0000313" key="1">
    <source>
        <dbReference type="EMBL" id="ARF50306.1"/>
    </source>
</evidence>